<keyword evidence="2" id="KW-0349">Heme</keyword>
<evidence type="ECO:0000313" key="4">
    <source>
        <dbReference type="EMBL" id="CAG8983964.1"/>
    </source>
</evidence>
<dbReference type="PANTHER" id="PTHR24305:SF166">
    <property type="entry name" value="CYTOCHROME P450 12A4, MITOCHONDRIAL-RELATED"/>
    <property type="match status" value="1"/>
</dbReference>
<keyword evidence="3" id="KW-0732">Signal</keyword>
<dbReference type="PRINTS" id="PR00463">
    <property type="entry name" value="EP450I"/>
</dbReference>
<feature type="binding site" description="axial binding residue" evidence="2">
    <location>
        <position position="491"/>
    </location>
    <ligand>
        <name>heme</name>
        <dbReference type="ChEBI" id="CHEBI:30413"/>
    </ligand>
    <ligandPart>
        <name>Fe</name>
        <dbReference type="ChEBI" id="CHEBI:18248"/>
    </ligandPart>
</feature>
<dbReference type="AlphaFoldDB" id="A0A9N9M4G5"/>
<dbReference type="GO" id="GO:0016705">
    <property type="term" value="F:oxidoreductase activity, acting on paired donors, with incorporation or reduction of molecular oxygen"/>
    <property type="evidence" value="ECO:0007669"/>
    <property type="project" value="InterPro"/>
</dbReference>
<evidence type="ECO:0000313" key="5">
    <source>
        <dbReference type="Proteomes" id="UP000701801"/>
    </source>
</evidence>
<dbReference type="GO" id="GO:0020037">
    <property type="term" value="F:heme binding"/>
    <property type="evidence" value="ECO:0007669"/>
    <property type="project" value="InterPro"/>
</dbReference>
<keyword evidence="2" id="KW-0408">Iron</keyword>
<dbReference type="Gene3D" id="1.10.630.10">
    <property type="entry name" value="Cytochrome P450"/>
    <property type="match status" value="1"/>
</dbReference>
<keyword evidence="2" id="KW-0479">Metal-binding</keyword>
<evidence type="ECO:0000256" key="3">
    <source>
        <dbReference type="SAM" id="SignalP"/>
    </source>
</evidence>
<sequence length="559" mass="63261">MAYTILSVLLLPPLTFALWNLQCLLRNYRAAKSMHIPIILILASGDNPVWILLSTPVLLVLRFLFGEIDIVRYGKPGWESKNKSKMHEELGDVVIHVSPGHNWQYVCNAEAVNEIFKRKEDFDRPPDLLGINVQAIGADWQRQRKIISAPFSDKNNALVFSESLRQAREVLQFWKSDKKAITSTDKDTRTLSLHVLSGAGFGKSYSFQESGEKPEEGHMFNYRDSINLILENCLLILIMGPRLLGNLSGLVGLPYIGSLARVGQATIDFKDHMTKMLVEEKAAISNGIVRSPTITNSLIRASQDNSATRGLTEDEIYGNIFVYNFAGHDTTATTLNWALYLLATHPEIQDWISEEINEVLGDEDADNVDFRDVYPRLNRCLAVFYETVRLWNPLIGICKSTFLVPQRLTVSDKTIIIPPDTRVIPNSNAIHTLPRYWGKDSMFLIPSRWIQTTSDTNDIQDTQSKSRISLESFKTFPKGSYIAWSDGGRPCPGKKFSQVEFVAVMISLFRKHRVEVVPNSGETHQDARERVKRVVNDNVIVLLQQMREPKSVGLRWAEA</sequence>
<dbReference type="SUPFAM" id="SSF48264">
    <property type="entry name" value="Cytochrome P450"/>
    <property type="match status" value="1"/>
</dbReference>
<evidence type="ECO:0000256" key="1">
    <source>
        <dbReference type="ARBA" id="ARBA00010617"/>
    </source>
</evidence>
<dbReference type="InterPro" id="IPR036396">
    <property type="entry name" value="Cyt_P450_sf"/>
</dbReference>
<reference evidence="4" key="1">
    <citation type="submission" date="2021-07" db="EMBL/GenBank/DDBJ databases">
        <authorList>
            <person name="Durling M."/>
        </authorList>
    </citation>
    <scope>NUCLEOTIDE SEQUENCE</scope>
</reference>
<dbReference type="GO" id="GO:0005506">
    <property type="term" value="F:iron ion binding"/>
    <property type="evidence" value="ECO:0007669"/>
    <property type="project" value="InterPro"/>
</dbReference>
<evidence type="ECO:0000256" key="2">
    <source>
        <dbReference type="PIRSR" id="PIRSR602401-1"/>
    </source>
</evidence>
<name>A0A9N9M4G5_9HELO</name>
<proteinExistence type="inferred from homology"/>
<dbReference type="InterPro" id="IPR001128">
    <property type="entry name" value="Cyt_P450"/>
</dbReference>
<dbReference type="InterPro" id="IPR050121">
    <property type="entry name" value="Cytochrome_P450_monoxygenase"/>
</dbReference>
<dbReference type="OrthoDB" id="1470350at2759"/>
<dbReference type="PANTHER" id="PTHR24305">
    <property type="entry name" value="CYTOCHROME P450"/>
    <property type="match status" value="1"/>
</dbReference>
<feature type="signal peptide" evidence="3">
    <location>
        <begin position="1"/>
        <end position="17"/>
    </location>
</feature>
<dbReference type="InterPro" id="IPR002401">
    <property type="entry name" value="Cyt_P450_E_grp-I"/>
</dbReference>
<comment type="similarity">
    <text evidence="1">Belongs to the cytochrome P450 family.</text>
</comment>
<protein>
    <recommendedName>
        <fullName evidence="6">Cytochrome P450</fullName>
    </recommendedName>
</protein>
<comment type="cofactor">
    <cofactor evidence="2">
        <name>heme</name>
        <dbReference type="ChEBI" id="CHEBI:30413"/>
    </cofactor>
</comment>
<organism evidence="4 5">
    <name type="scientific">Hymenoscyphus albidus</name>
    <dbReference type="NCBI Taxonomy" id="595503"/>
    <lineage>
        <taxon>Eukaryota</taxon>
        <taxon>Fungi</taxon>
        <taxon>Dikarya</taxon>
        <taxon>Ascomycota</taxon>
        <taxon>Pezizomycotina</taxon>
        <taxon>Leotiomycetes</taxon>
        <taxon>Helotiales</taxon>
        <taxon>Helotiaceae</taxon>
        <taxon>Hymenoscyphus</taxon>
    </lineage>
</organism>
<keyword evidence="5" id="KW-1185">Reference proteome</keyword>
<accession>A0A9N9M4G5</accession>
<dbReference type="Pfam" id="PF00067">
    <property type="entry name" value="p450"/>
    <property type="match status" value="1"/>
</dbReference>
<dbReference type="CDD" id="cd11070">
    <property type="entry name" value="CYP56-like"/>
    <property type="match status" value="1"/>
</dbReference>
<evidence type="ECO:0008006" key="6">
    <source>
        <dbReference type="Google" id="ProtNLM"/>
    </source>
</evidence>
<dbReference type="EMBL" id="CAJVRM010000745">
    <property type="protein sequence ID" value="CAG8983964.1"/>
    <property type="molecule type" value="Genomic_DNA"/>
</dbReference>
<dbReference type="GO" id="GO:0004497">
    <property type="term" value="F:monooxygenase activity"/>
    <property type="evidence" value="ECO:0007669"/>
    <property type="project" value="InterPro"/>
</dbReference>
<dbReference type="Proteomes" id="UP000701801">
    <property type="component" value="Unassembled WGS sequence"/>
</dbReference>
<comment type="caution">
    <text evidence="4">The sequence shown here is derived from an EMBL/GenBank/DDBJ whole genome shotgun (WGS) entry which is preliminary data.</text>
</comment>
<feature type="chain" id="PRO_5040270953" description="Cytochrome P450" evidence="3">
    <location>
        <begin position="18"/>
        <end position="559"/>
    </location>
</feature>
<dbReference type="PRINTS" id="PR00385">
    <property type="entry name" value="P450"/>
</dbReference>
<gene>
    <name evidence="4" type="ORF">HYALB_00008825</name>
</gene>